<reference evidence="1 2" key="1">
    <citation type="journal article" date="2019" name="Sci. Rep.">
        <title>Orb-weaving spider Araneus ventricosus genome elucidates the spidroin gene catalogue.</title>
        <authorList>
            <person name="Kono N."/>
            <person name="Nakamura H."/>
            <person name="Ohtoshi R."/>
            <person name="Moran D.A.P."/>
            <person name="Shinohara A."/>
            <person name="Yoshida Y."/>
            <person name="Fujiwara M."/>
            <person name="Mori M."/>
            <person name="Tomita M."/>
            <person name="Arakawa K."/>
        </authorList>
    </citation>
    <scope>NUCLEOTIDE SEQUENCE [LARGE SCALE GENOMIC DNA]</scope>
</reference>
<dbReference type="AlphaFoldDB" id="A0A4Y2RGG7"/>
<keyword evidence="2" id="KW-1185">Reference proteome</keyword>
<evidence type="ECO:0000313" key="1">
    <source>
        <dbReference type="EMBL" id="GBN74892.1"/>
    </source>
</evidence>
<organism evidence="1 2">
    <name type="scientific">Araneus ventricosus</name>
    <name type="common">Orbweaver spider</name>
    <name type="synonym">Epeira ventricosa</name>
    <dbReference type="NCBI Taxonomy" id="182803"/>
    <lineage>
        <taxon>Eukaryota</taxon>
        <taxon>Metazoa</taxon>
        <taxon>Ecdysozoa</taxon>
        <taxon>Arthropoda</taxon>
        <taxon>Chelicerata</taxon>
        <taxon>Arachnida</taxon>
        <taxon>Araneae</taxon>
        <taxon>Araneomorphae</taxon>
        <taxon>Entelegynae</taxon>
        <taxon>Araneoidea</taxon>
        <taxon>Araneidae</taxon>
        <taxon>Araneus</taxon>
    </lineage>
</organism>
<evidence type="ECO:0000313" key="2">
    <source>
        <dbReference type="Proteomes" id="UP000499080"/>
    </source>
</evidence>
<name>A0A4Y2RGG7_ARAVE</name>
<gene>
    <name evidence="1" type="ORF">AVEN_198731_1</name>
</gene>
<accession>A0A4Y2RGG7</accession>
<proteinExistence type="predicted"/>
<dbReference type="EMBL" id="BGPR01017021">
    <property type="protein sequence ID" value="GBN74892.1"/>
    <property type="molecule type" value="Genomic_DNA"/>
</dbReference>
<protein>
    <submittedName>
        <fullName evidence="1">Uncharacterized protein</fullName>
    </submittedName>
</protein>
<dbReference type="Proteomes" id="UP000499080">
    <property type="component" value="Unassembled WGS sequence"/>
</dbReference>
<comment type="caution">
    <text evidence="1">The sequence shown here is derived from an EMBL/GenBank/DDBJ whole genome shotgun (WGS) entry which is preliminary data.</text>
</comment>
<sequence>MVLNTNNSEHSVESHPKAVILHPTPKLYLTVLLMLGHEQHSKFKVRTVNYSSSFNMILNTNSEYSVESHPKAGFSVPTPKLYLYGIINGLGQYEQHPLKSKAQDGLIHSSSFNMILNNNSEYL</sequence>